<evidence type="ECO:0000313" key="1">
    <source>
        <dbReference type="EMBL" id="VDP41245.1"/>
    </source>
</evidence>
<dbReference type="WBParaSite" id="ECPE_0000156001-mRNA-1">
    <property type="protein sequence ID" value="ECPE_0000156001-mRNA-1"/>
    <property type="gene ID" value="ECPE_0000156001"/>
</dbReference>
<dbReference type="AlphaFoldDB" id="A0A183A3M5"/>
<dbReference type="InterPro" id="IPR011993">
    <property type="entry name" value="PH-like_dom_sf"/>
</dbReference>
<gene>
    <name evidence="1" type="ORF">ECPE_LOCUS1560</name>
</gene>
<dbReference type="EMBL" id="UZAN01010946">
    <property type="protein sequence ID" value="VDP41245.1"/>
    <property type="molecule type" value="Genomic_DNA"/>
</dbReference>
<organism evidence="3">
    <name type="scientific">Echinostoma caproni</name>
    <dbReference type="NCBI Taxonomy" id="27848"/>
    <lineage>
        <taxon>Eukaryota</taxon>
        <taxon>Metazoa</taxon>
        <taxon>Spiralia</taxon>
        <taxon>Lophotrochozoa</taxon>
        <taxon>Platyhelminthes</taxon>
        <taxon>Trematoda</taxon>
        <taxon>Digenea</taxon>
        <taxon>Plagiorchiida</taxon>
        <taxon>Echinostomata</taxon>
        <taxon>Echinostomatoidea</taxon>
        <taxon>Echinostomatidae</taxon>
        <taxon>Echinostoma</taxon>
    </lineage>
</organism>
<reference evidence="3" key="1">
    <citation type="submission" date="2016-06" db="UniProtKB">
        <authorList>
            <consortium name="WormBaseParasite"/>
        </authorList>
    </citation>
    <scope>IDENTIFICATION</scope>
</reference>
<sequence>MQQPHFTCLTDGLVQIRGEGGRSRRSDRIVYLFSNWLLLCKKQRNVLGSVVSSASSSSGTGLKVKKRVPLEQFHLIDLGTELTENNGKYSSRYS</sequence>
<evidence type="ECO:0000313" key="3">
    <source>
        <dbReference type="WBParaSite" id="ECPE_0000156001-mRNA-1"/>
    </source>
</evidence>
<dbReference type="OrthoDB" id="546434at2759"/>
<dbReference type="Gene3D" id="2.30.29.30">
    <property type="entry name" value="Pleckstrin-homology domain (PH domain)/Phosphotyrosine-binding domain (PTB)"/>
    <property type="match status" value="1"/>
</dbReference>
<dbReference type="Proteomes" id="UP000272942">
    <property type="component" value="Unassembled WGS sequence"/>
</dbReference>
<dbReference type="SUPFAM" id="SSF50729">
    <property type="entry name" value="PH domain-like"/>
    <property type="match status" value="1"/>
</dbReference>
<evidence type="ECO:0000313" key="2">
    <source>
        <dbReference type="Proteomes" id="UP000272942"/>
    </source>
</evidence>
<accession>A0A183A3M5</accession>
<proteinExistence type="predicted"/>
<name>A0A183A3M5_9TREM</name>
<reference evidence="1 2" key="2">
    <citation type="submission" date="2018-11" db="EMBL/GenBank/DDBJ databases">
        <authorList>
            <consortium name="Pathogen Informatics"/>
        </authorList>
    </citation>
    <scope>NUCLEOTIDE SEQUENCE [LARGE SCALE GENOMIC DNA]</scope>
    <source>
        <strain evidence="1 2">Egypt</strain>
    </source>
</reference>
<keyword evidence="2" id="KW-1185">Reference proteome</keyword>
<protein>
    <submittedName>
        <fullName evidence="1 3">Uncharacterized protein</fullName>
    </submittedName>
</protein>